<name>X0UJR3_9ZZZZ</name>
<reference evidence="2" key="1">
    <citation type="journal article" date="2014" name="Front. Microbiol.">
        <title>High frequency of phylogenetically diverse reductive dehalogenase-homologous genes in deep subseafloor sedimentary metagenomes.</title>
        <authorList>
            <person name="Kawai M."/>
            <person name="Futagami T."/>
            <person name="Toyoda A."/>
            <person name="Takaki Y."/>
            <person name="Nishi S."/>
            <person name="Hori S."/>
            <person name="Arai W."/>
            <person name="Tsubouchi T."/>
            <person name="Morono Y."/>
            <person name="Uchiyama I."/>
            <person name="Ito T."/>
            <person name="Fujiyama A."/>
            <person name="Inagaki F."/>
            <person name="Takami H."/>
        </authorList>
    </citation>
    <scope>NUCLEOTIDE SEQUENCE</scope>
    <source>
        <strain evidence="2">Expedition CK06-06</strain>
    </source>
</reference>
<feature type="coiled-coil region" evidence="1">
    <location>
        <begin position="118"/>
        <end position="152"/>
    </location>
</feature>
<protein>
    <submittedName>
        <fullName evidence="2">Uncharacterized protein</fullName>
    </submittedName>
</protein>
<proteinExistence type="predicted"/>
<sequence length="176" mass="20338">MTIGAAMANKDIQYGHRVSIADRIRQQSTLQELINKDKVRETQWFRRFAKFDENGKIINIDRCILRAFRDLRKRFRAVARRDAEFVVLSMTCGDAKESADIVNEMVGSFLASHGSTKRAEVTAKLAEFNRRLISVQRELADAEKAMADVRTRYEITDLERPYGRAFQHTITLQLNQ</sequence>
<dbReference type="EMBL" id="BARS01021635">
    <property type="protein sequence ID" value="GAG05845.1"/>
    <property type="molecule type" value="Genomic_DNA"/>
</dbReference>
<accession>X0UJR3</accession>
<evidence type="ECO:0000313" key="2">
    <source>
        <dbReference type="EMBL" id="GAG05845.1"/>
    </source>
</evidence>
<comment type="caution">
    <text evidence="2">The sequence shown here is derived from an EMBL/GenBank/DDBJ whole genome shotgun (WGS) entry which is preliminary data.</text>
</comment>
<keyword evidence="1" id="KW-0175">Coiled coil</keyword>
<feature type="non-terminal residue" evidence="2">
    <location>
        <position position="176"/>
    </location>
</feature>
<organism evidence="2">
    <name type="scientific">marine sediment metagenome</name>
    <dbReference type="NCBI Taxonomy" id="412755"/>
    <lineage>
        <taxon>unclassified sequences</taxon>
        <taxon>metagenomes</taxon>
        <taxon>ecological metagenomes</taxon>
    </lineage>
</organism>
<evidence type="ECO:0000256" key="1">
    <source>
        <dbReference type="SAM" id="Coils"/>
    </source>
</evidence>
<dbReference type="AlphaFoldDB" id="X0UJR3"/>
<gene>
    <name evidence="2" type="ORF">S01H1_34710</name>
</gene>